<evidence type="ECO:0000313" key="2">
    <source>
        <dbReference type="EMBL" id="KAG8083636.1"/>
    </source>
</evidence>
<protein>
    <submittedName>
        <fullName evidence="2">Uncharacterized protein</fullName>
    </submittedName>
</protein>
<feature type="compositionally biased region" description="Basic and acidic residues" evidence="1">
    <location>
        <begin position="50"/>
        <end position="60"/>
    </location>
</feature>
<evidence type="ECO:0000256" key="1">
    <source>
        <dbReference type="SAM" id="MobiDB-lite"/>
    </source>
</evidence>
<sequence>MEREIGINAKLDLLLKKMDEAEEMEKMNRADLHAMRLMMECTLLKMKKNMADPEKEKERSLPPPSPTTSTILSTHLVASSNHCSLSSSTMTTTVLSSRNTPKIGFGDATDSSMDYVVAVDSIMVCVVITTEVIAAPHCSLQHATPWHASRGCLHHWPLAIPRPSAPHITVLQATMSVHQI</sequence>
<dbReference type="AlphaFoldDB" id="A0A8J5SYZ8"/>
<proteinExistence type="predicted"/>
<organism evidence="2 3">
    <name type="scientific">Zizania palustris</name>
    <name type="common">Northern wild rice</name>
    <dbReference type="NCBI Taxonomy" id="103762"/>
    <lineage>
        <taxon>Eukaryota</taxon>
        <taxon>Viridiplantae</taxon>
        <taxon>Streptophyta</taxon>
        <taxon>Embryophyta</taxon>
        <taxon>Tracheophyta</taxon>
        <taxon>Spermatophyta</taxon>
        <taxon>Magnoliopsida</taxon>
        <taxon>Liliopsida</taxon>
        <taxon>Poales</taxon>
        <taxon>Poaceae</taxon>
        <taxon>BOP clade</taxon>
        <taxon>Oryzoideae</taxon>
        <taxon>Oryzeae</taxon>
        <taxon>Zizaniinae</taxon>
        <taxon>Zizania</taxon>
    </lineage>
</organism>
<comment type="caution">
    <text evidence="2">The sequence shown here is derived from an EMBL/GenBank/DDBJ whole genome shotgun (WGS) entry which is preliminary data.</text>
</comment>
<feature type="region of interest" description="Disordered" evidence="1">
    <location>
        <begin position="50"/>
        <end position="69"/>
    </location>
</feature>
<reference evidence="2" key="1">
    <citation type="journal article" date="2021" name="bioRxiv">
        <title>Whole Genome Assembly and Annotation of Northern Wild Rice, Zizania palustris L., Supports a Whole Genome Duplication in the Zizania Genus.</title>
        <authorList>
            <person name="Haas M."/>
            <person name="Kono T."/>
            <person name="Macchietto M."/>
            <person name="Millas R."/>
            <person name="McGilp L."/>
            <person name="Shao M."/>
            <person name="Duquette J."/>
            <person name="Hirsch C.N."/>
            <person name="Kimball J."/>
        </authorList>
    </citation>
    <scope>NUCLEOTIDE SEQUENCE</scope>
    <source>
        <tissue evidence="2">Fresh leaf tissue</tissue>
    </source>
</reference>
<dbReference type="EMBL" id="JAAALK010000084">
    <property type="protein sequence ID" value="KAG8083636.1"/>
    <property type="molecule type" value="Genomic_DNA"/>
</dbReference>
<gene>
    <name evidence="2" type="ORF">GUJ93_ZPchr0016g2562</name>
</gene>
<reference evidence="2" key="2">
    <citation type="submission" date="2021-02" db="EMBL/GenBank/DDBJ databases">
        <authorList>
            <person name="Kimball J.A."/>
            <person name="Haas M.W."/>
            <person name="Macchietto M."/>
            <person name="Kono T."/>
            <person name="Duquette J."/>
            <person name="Shao M."/>
        </authorList>
    </citation>
    <scope>NUCLEOTIDE SEQUENCE</scope>
    <source>
        <tissue evidence="2">Fresh leaf tissue</tissue>
    </source>
</reference>
<evidence type="ECO:0000313" key="3">
    <source>
        <dbReference type="Proteomes" id="UP000729402"/>
    </source>
</evidence>
<name>A0A8J5SYZ8_ZIZPA</name>
<accession>A0A8J5SYZ8</accession>
<keyword evidence="3" id="KW-1185">Reference proteome</keyword>
<dbReference type="Proteomes" id="UP000729402">
    <property type="component" value="Unassembled WGS sequence"/>
</dbReference>